<gene>
    <name evidence="2" type="ORF">AWU65_05185</name>
</gene>
<dbReference type="STRING" id="59843.A3958_05180"/>
<evidence type="ECO:0000313" key="2">
    <source>
        <dbReference type="EMBL" id="KZS45370.1"/>
    </source>
</evidence>
<dbReference type="GeneID" id="97553378"/>
<feature type="chain" id="PRO_5007842981" description="TATA-box binding protein" evidence="1">
    <location>
        <begin position="24"/>
        <end position="272"/>
    </location>
</feature>
<comment type="caution">
    <text evidence="2">The sequence shown here is derived from an EMBL/GenBank/DDBJ whole genome shotgun (WGS) entry which is preliminary data.</text>
</comment>
<evidence type="ECO:0008006" key="4">
    <source>
        <dbReference type="Google" id="ProtNLM"/>
    </source>
</evidence>
<dbReference type="RefSeq" id="WP_063477760.1">
    <property type="nucleotide sequence ID" value="NZ_CP147845.1"/>
</dbReference>
<evidence type="ECO:0000313" key="3">
    <source>
        <dbReference type="Proteomes" id="UP000076796"/>
    </source>
</evidence>
<dbReference type="EMBL" id="LWMH01000001">
    <property type="protein sequence ID" value="KZS45370.1"/>
    <property type="molecule type" value="Genomic_DNA"/>
</dbReference>
<dbReference type="InterPro" id="IPR014794">
    <property type="entry name" value="DUF1779"/>
</dbReference>
<evidence type="ECO:0000256" key="1">
    <source>
        <dbReference type="SAM" id="SignalP"/>
    </source>
</evidence>
<proteinExistence type="predicted"/>
<reference evidence="2" key="1">
    <citation type="journal article" date="2016" name="Genome Announc.">
        <title>Draft genomes of two strains of Paenibacillus glucanolyticus with capability to degrade lignocellulose.</title>
        <authorList>
            <person name="Mathews S.L."/>
            <person name="Pawlak J."/>
            <person name="Grunden A.M."/>
        </authorList>
    </citation>
    <scope>NUCLEOTIDE SEQUENCE [LARGE SCALE GENOMIC DNA]</scope>
    <source>
        <strain evidence="2">SLM1</strain>
    </source>
</reference>
<name>A0A163H8N7_9BACL</name>
<dbReference type="AlphaFoldDB" id="A0A163H8N7"/>
<keyword evidence="3" id="KW-1185">Reference proteome</keyword>
<sequence length="272" mass="29174">MRKMRLQIIVMMLLLCGAAGVMAGFAGTTKDNMGVTVPQAEAVSTSAGWEAAGVAAKSDLELLVDLGEEHMDPSALLTVKIQGEIINTVSADQAKMLADQLAGAIGLSEVTTARLHGNEVFHAEAKVSGVSAQLDWALSEEGSSYIRVMLIGEAAEQTTEMMTMQQNIQDEMNQAGIANTWNAAIQGYALKTRGVEETMNQVEESISAEVPIRSVEDYADVTTLSRSYEAPSLDAFVMSGSTPIHMQMAVHEDSVKKSNRITIGFPVITIEY</sequence>
<dbReference type="OrthoDB" id="2660768at2"/>
<feature type="signal peptide" evidence="1">
    <location>
        <begin position="1"/>
        <end position="23"/>
    </location>
</feature>
<dbReference type="Proteomes" id="UP000076796">
    <property type="component" value="Unassembled WGS sequence"/>
</dbReference>
<keyword evidence="1" id="KW-0732">Signal</keyword>
<organism evidence="2 3">
    <name type="scientific">Paenibacillus glucanolyticus</name>
    <dbReference type="NCBI Taxonomy" id="59843"/>
    <lineage>
        <taxon>Bacteria</taxon>
        <taxon>Bacillati</taxon>
        <taxon>Bacillota</taxon>
        <taxon>Bacilli</taxon>
        <taxon>Bacillales</taxon>
        <taxon>Paenibacillaceae</taxon>
        <taxon>Paenibacillus</taxon>
    </lineage>
</organism>
<protein>
    <recommendedName>
        <fullName evidence="4">TATA-box binding protein</fullName>
    </recommendedName>
</protein>
<accession>A0A163H8N7</accession>
<dbReference type="Gene3D" id="3.30.360.40">
    <property type="entry name" value="YwmB-like"/>
    <property type="match status" value="1"/>
</dbReference>
<dbReference type="Pfam" id="PF08680">
    <property type="entry name" value="DUF1779"/>
    <property type="match status" value="1"/>
</dbReference>